<dbReference type="EMBL" id="JACXVP010000004">
    <property type="protein sequence ID" value="KAG5611955.1"/>
    <property type="molecule type" value="Genomic_DNA"/>
</dbReference>
<protein>
    <submittedName>
        <fullName evidence="1">Uncharacterized protein</fullName>
    </submittedName>
</protein>
<dbReference type="AlphaFoldDB" id="A0A9J5ZG99"/>
<dbReference type="PANTHER" id="PTHR36617">
    <property type="entry name" value="PROTEIN, PUTATIVE-RELATED"/>
    <property type="match status" value="1"/>
</dbReference>
<dbReference type="OrthoDB" id="1436411at2759"/>
<proteinExistence type="predicted"/>
<organism evidence="1 2">
    <name type="scientific">Solanum commersonii</name>
    <name type="common">Commerson's wild potato</name>
    <name type="synonym">Commerson's nightshade</name>
    <dbReference type="NCBI Taxonomy" id="4109"/>
    <lineage>
        <taxon>Eukaryota</taxon>
        <taxon>Viridiplantae</taxon>
        <taxon>Streptophyta</taxon>
        <taxon>Embryophyta</taxon>
        <taxon>Tracheophyta</taxon>
        <taxon>Spermatophyta</taxon>
        <taxon>Magnoliopsida</taxon>
        <taxon>eudicotyledons</taxon>
        <taxon>Gunneridae</taxon>
        <taxon>Pentapetalae</taxon>
        <taxon>asterids</taxon>
        <taxon>lamiids</taxon>
        <taxon>Solanales</taxon>
        <taxon>Solanaceae</taxon>
        <taxon>Solanoideae</taxon>
        <taxon>Solaneae</taxon>
        <taxon>Solanum</taxon>
    </lineage>
</organism>
<sequence length="103" mass="11918">MKLYNASMDKTLNDAPMKPQYPMESQFGDQLNLFGNKLVGNMKFKVGNGTIISFWKDVWIGQETLMQIFPGLFSFCSNLDITIVESWSNGWDISLRRNLNDWE</sequence>
<dbReference type="PANTHER" id="PTHR36617:SF15">
    <property type="entry name" value="REVERSE TRANSCRIPTASE ZINC-BINDING DOMAIN-CONTAINING PROTEIN"/>
    <property type="match status" value="1"/>
</dbReference>
<reference evidence="1 2" key="1">
    <citation type="submission" date="2020-09" db="EMBL/GenBank/DDBJ databases">
        <title>De no assembly of potato wild relative species, Solanum commersonii.</title>
        <authorList>
            <person name="Cho K."/>
        </authorList>
    </citation>
    <scope>NUCLEOTIDE SEQUENCE [LARGE SCALE GENOMIC DNA]</scope>
    <source>
        <strain evidence="1">LZ3.2</strain>
        <tissue evidence="1">Leaf</tissue>
    </source>
</reference>
<gene>
    <name evidence="1" type="ORF">H5410_023236</name>
</gene>
<name>A0A9J5ZG99_SOLCO</name>
<accession>A0A9J5ZG99</accession>
<keyword evidence="2" id="KW-1185">Reference proteome</keyword>
<evidence type="ECO:0000313" key="2">
    <source>
        <dbReference type="Proteomes" id="UP000824120"/>
    </source>
</evidence>
<evidence type="ECO:0000313" key="1">
    <source>
        <dbReference type="EMBL" id="KAG5611955.1"/>
    </source>
</evidence>
<dbReference type="Proteomes" id="UP000824120">
    <property type="component" value="Chromosome 4"/>
</dbReference>
<comment type="caution">
    <text evidence="1">The sequence shown here is derived from an EMBL/GenBank/DDBJ whole genome shotgun (WGS) entry which is preliminary data.</text>
</comment>